<name>A0A3R8TPV4_9BURK</name>
<dbReference type="OrthoDB" id="9149617at2"/>
<organism evidence="1 2">
    <name type="scientific">Aquabacterium soli</name>
    <dbReference type="NCBI Taxonomy" id="2493092"/>
    <lineage>
        <taxon>Bacteria</taxon>
        <taxon>Pseudomonadati</taxon>
        <taxon>Pseudomonadota</taxon>
        <taxon>Betaproteobacteria</taxon>
        <taxon>Burkholderiales</taxon>
        <taxon>Aquabacterium</taxon>
    </lineage>
</organism>
<keyword evidence="2" id="KW-1185">Reference proteome</keyword>
<evidence type="ECO:0000313" key="2">
    <source>
        <dbReference type="Proteomes" id="UP000269265"/>
    </source>
</evidence>
<reference evidence="1 2" key="1">
    <citation type="submission" date="2018-12" db="EMBL/GenBank/DDBJ databases">
        <title>The whole draft genome of Aquabacterium sp. SJQ9.</title>
        <authorList>
            <person name="Sun L."/>
            <person name="Gao X."/>
            <person name="Chen W."/>
            <person name="Huang K."/>
        </authorList>
    </citation>
    <scope>NUCLEOTIDE SEQUENCE [LARGE SCALE GENOMIC DNA]</scope>
    <source>
        <strain evidence="1 2">SJQ9</strain>
    </source>
</reference>
<evidence type="ECO:0000313" key="1">
    <source>
        <dbReference type="EMBL" id="RRS01062.1"/>
    </source>
</evidence>
<protein>
    <recommendedName>
        <fullName evidence="3">Response regulatory domain-containing protein</fullName>
    </recommendedName>
</protein>
<comment type="caution">
    <text evidence="1">The sequence shown here is derived from an EMBL/GenBank/DDBJ whole genome shotgun (WGS) entry which is preliminary data.</text>
</comment>
<dbReference type="Proteomes" id="UP000269265">
    <property type="component" value="Unassembled WGS sequence"/>
</dbReference>
<evidence type="ECO:0008006" key="3">
    <source>
        <dbReference type="Google" id="ProtNLM"/>
    </source>
</evidence>
<accession>A0A3R8TPV4</accession>
<gene>
    <name evidence="1" type="ORF">EIP75_22200</name>
</gene>
<sequence>MVDVATWQRTQADLMRFQELVAQVGRELAEPLTAALERVNALMSTGRIDRAGLKSLLSEMDRARQAGIWCQQISRLSSGRARQSHERVHLTNTIQSVLAHRARELQARGVQVVQAMAPVEVQVDAPMLFSLLNGLVDWWLACAHGTIDLRVDIKPWPAHGQLVLRLQHRPADLSDGLKNGEVPGAVNGLTWHLIDQIAQTMGLKVERQVDASTLNLVLEFPHTINPLLAPDPVDEPEQEGFATSLNSKPLAGSHILVVAARRDLRLLIRESVKSMGLIVDFVSSVGEATQFCREALPHAIIFESSLRGQRFDQLIASIRQEVPDFVMVEVLEEGSAFDISSISPNGVARVGRESVLTSLPSALVYELARVM</sequence>
<dbReference type="EMBL" id="RSED01000029">
    <property type="protein sequence ID" value="RRS01062.1"/>
    <property type="molecule type" value="Genomic_DNA"/>
</dbReference>
<dbReference type="AlphaFoldDB" id="A0A3R8TPV4"/>
<proteinExistence type="predicted"/>